<evidence type="ECO:0000259" key="5">
    <source>
        <dbReference type="PROSITE" id="PS51462"/>
    </source>
</evidence>
<reference evidence="6 7" key="1">
    <citation type="journal article" date="2016" name="PLoS ONE">
        <title>Whole-Genome Sequence Analysis of Bombella intestini LMG 28161T, a Novel Acetic Acid Bacterium Isolated from the Crop of a Red-Tailed Bumble Bee, Bombus lapidarius.</title>
        <authorList>
            <person name="Li L."/>
            <person name="Illeghems K."/>
            <person name="Van Kerrebroeck S."/>
            <person name="Borremans W."/>
            <person name="Cleenwerck I."/>
            <person name="Smagghe G."/>
            <person name="De Vuyst L."/>
            <person name="Vandamme P."/>
        </authorList>
    </citation>
    <scope>NUCLEOTIDE SEQUENCE [LARGE SCALE GENOMIC DNA]</scope>
    <source>
        <strain evidence="6 7">R-52487</strain>
    </source>
</reference>
<dbReference type="InterPro" id="IPR020084">
    <property type="entry name" value="NUDIX_hydrolase_CS"/>
</dbReference>
<dbReference type="PANTHER" id="PTHR11839">
    <property type="entry name" value="UDP/ADP-SUGAR PYROPHOSPHATASE"/>
    <property type="match status" value="1"/>
</dbReference>
<dbReference type="EC" id="3.6.1.-" evidence="4"/>
<name>A0A1S8GQW9_9PROT</name>
<feature type="domain" description="Nudix hydrolase" evidence="5">
    <location>
        <begin position="8"/>
        <end position="153"/>
    </location>
</feature>
<dbReference type="Pfam" id="PF00293">
    <property type="entry name" value="NUDIX"/>
    <property type="match status" value="1"/>
</dbReference>
<dbReference type="InterPro" id="IPR000086">
    <property type="entry name" value="NUDIX_hydrolase_dom"/>
</dbReference>
<comment type="function">
    <text evidence="4">Accelerates the degradation of transcripts by removing pyrophosphate from the 5'-end of triphosphorylated RNA, leading to a more labile monophosphorylated state that can stimulate subsequent ribonuclease cleavage.</text>
</comment>
<comment type="cofactor">
    <cofactor evidence="4">
        <name>a divalent metal cation</name>
        <dbReference type="ChEBI" id="CHEBI:60240"/>
    </cofactor>
</comment>
<dbReference type="CDD" id="cd03671">
    <property type="entry name" value="NUDIX_Ap4A_hydrolase_plant_like"/>
    <property type="match status" value="1"/>
</dbReference>
<dbReference type="GO" id="GO:0006753">
    <property type="term" value="P:nucleoside phosphate metabolic process"/>
    <property type="evidence" value="ECO:0007669"/>
    <property type="project" value="TreeGrafter"/>
</dbReference>
<keyword evidence="7" id="KW-1185">Reference proteome</keyword>
<dbReference type="InterPro" id="IPR020476">
    <property type="entry name" value="Nudix_hydrolase"/>
</dbReference>
<evidence type="ECO:0000256" key="3">
    <source>
        <dbReference type="ARBA" id="ARBA00022801"/>
    </source>
</evidence>
<dbReference type="RefSeq" id="WP_077396261.1">
    <property type="nucleotide sequence ID" value="NZ_JATM01000002.1"/>
</dbReference>
<dbReference type="AlphaFoldDB" id="A0A1S8GQW9"/>
<dbReference type="HAMAP" id="MF_00298">
    <property type="entry name" value="Nudix_RppH"/>
    <property type="match status" value="1"/>
</dbReference>
<dbReference type="EMBL" id="JATM01000002">
    <property type="protein sequence ID" value="OOL19039.1"/>
    <property type="molecule type" value="Genomic_DNA"/>
</dbReference>
<comment type="similarity">
    <text evidence="4">Belongs to the Nudix hydrolase family. RppH subfamily.</text>
</comment>
<dbReference type="PROSITE" id="PS00893">
    <property type="entry name" value="NUDIX_BOX"/>
    <property type="match status" value="1"/>
</dbReference>
<comment type="caution">
    <text evidence="6">The sequence shown here is derived from an EMBL/GenBank/DDBJ whole genome shotgun (WGS) entry which is preliminary data.</text>
</comment>
<accession>A0A1S8GQW9</accession>
<evidence type="ECO:0000256" key="4">
    <source>
        <dbReference type="HAMAP-Rule" id="MF_00298"/>
    </source>
</evidence>
<keyword evidence="3 4" id="KW-0378">Hydrolase</keyword>
<dbReference type="PROSITE" id="PS51462">
    <property type="entry name" value="NUDIX"/>
    <property type="match status" value="1"/>
</dbReference>
<organism evidence="6 7">
    <name type="scientific">Bombella intestini</name>
    <dbReference type="NCBI Taxonomy" id="1539051"/>
    <lineage>
        <taxon>Bacteria</taxon>
        <taxon>Pseudomonadati</taxon>
        <taxon>Pseudomonadota</taxon>
        <taxon>Alphaproteobacteria</taxon>
        <taxon>Acetobacterales</taxon>
        <taxon>Acetobacteraceae</taxon>
        <taxon>Bombella</taxon>
    </lineage>
</organism>
<evidence type="ECO:0000313" key="6">
    <source>
        <dbReference type="EMBL" id="OOL19039.1"/>
    </source>
</evidence>
<dbReference type="SUPFAM" id="SSF55811">
    <property type="entry name" value="Nudix"/>
    <property type="match status" value="1"/>
</dbReference>
<dbReference type="PRINTS" id="PR00502">
    <property type="entry name" value="NUDIXFAMILY"/>
</dbReference>
<dbReference type="OrthoDB" id="9816040at2"/>
<dbReference type="STRING" id="1539051.AL01_04770"/>
<dbReference type="InterPro" id="IPR022927">
    <property type="entry name" value="RppH"/>
</dbReference>
<gene>
    <name evidence="4" type="primary">rppH</name>
    <name evidence="4" type="synonym">nudH</name>
    <name evidence="6" type="ORF">AL01_04770</name>
</gene>
<dbReference type="GO" id="GO:0034432">
    <property type="term" value="F:bis(5'-adenosyl)-pentaphosphatase activity"/>
    <property type="evidence" value="ECO:0007669"/>
    <property type="project" value="TreeGrafter"/>
</dbReference>
<dbReference type="NCBIfam" id="NF001938">
    <property type="entry name" value="PRK00714.1-5"/>
    <property type="match status" value="1"/>
</dbReference>
<dbReference type="Gene3D" id="3.90.79.10">
    <property type="entry name" value="Nucleoside Triphosphate Pyrophosphohydrolase"/>
    <property type="match status" value="1"/>
</dbReference>
<comment type="cofactor">
    <cofactor evidence="2">
        <name>Mg(2+)</name>
        <dbReference type="ChEBI" id="CHEBI:18420"/>
    </cofactor>
</comment>
<evidence type="ECO:0000313" key="7">
    <source>
        <dbReference type="Proteomes" id="UP000200980"/>
    </source>
</evidence>
<dbReference type="PANTHER" id="PTHR11839:SF22">
    <property type="entry name" value="NUDIX HYDROLASE 26, CHLOROPLASTIC"/>
    <property type="match status" value="1"/>
</dbReference>
<proteinExistence type="inferred from homology"/>
<evidence type="ECO:0000256" key="1">
    <source>
        <dbReference type="ARBA" id="ARBA00001936"/>
    </source>
</evidence>
<dbReference type="GO" id="GO:0019693">
    <property type="term" value="P:ribose phosphate metabolic process"/>
    <property type="evidence" value="ECO:0007669"/>
    <property type="project" value="TreeGrafter"/>
</dbReference>
<dbReference type="NCBIfam" id="NF001936">
    <property type="entry name" value="PRK00714.1-3"/>
    <property type="match status" value="1"/>
</dbReference>
<feature type="short sequence motif" description="Nudix box" evidence="4">
    <location>
        <begin position="42"/>
        <end position="63"/>
    </location>
</feature>
<evidence type="ECO:0000256" key="2">
    <source>
        <dbReference type="ARBA" id="ARBA00001946"/>
    </source>
</evidence>
<sequence>MTLRETLAYRPNVGIVLFNGKGEIFMARRADLPGDIWQFPQGGIDEGEEPEQAVWREMKEEIGTNNAAMIGKRDGWFLYDLPDHLIGKALHGKYRGQKQQWFLFRFTGHDSDIKLDTFEEIEFTTWRWVPPEDILSGAYNLGFKKEVYERLLPDILAIYQAAPKA</sequence>
<protein>
    <recommendedName>
        <fullName evidence="4">RNA pyrophosphohydrolase</fullName>
        <ecNumber evidence="4">3.6.1.-</ecNumber>
    </recommendedName>
    <alternativeName>
        <fullName evidence="4">(Di)nucleoside polyphosphate hydrolase</fullName>
    </alternativeName>
</protein>
<dbReference type="GO" id="GO:0008893">
    <property type="term" value="F:guanosine-3',5'-bis(diphosphate) 3'-diphosphatase activity"/>
    <property type="evidence" value="ECO:0007669"/>
    <property type="project" value="TreeGrafter"/>
</dbReference>
<dbReference type="InterPro" id="IPR015797">
    <property type="entry name" value="NUDIX_hydrolase-like_dom_sf"/>
</dbReference>
<comment type="cofactor">
    <cofactor evidence="1">
        <name>Mn(2+)</name>
        <dbReference type="ChEBI" id="CHEBI:29035"/>
    </cofactor>
</comment>
<dbReference type="Proteomes" id="UP000200980">
    <property type="component" value="Unassembled WGS sequence"/>
</dbReference>